<dbReference type="STRING" id="3694.A0A2K2B404"/>
<dbReference type="InterPro" id="IPR036322">
    <property type="entry name" value="WD40_repeat_dom_sf"/>
</dbReference>
<dbReference type="SUPFAM" id="SSF50978">
    <property type="entry name" value="WD40 repeat-like"/>
    <property type="match status" value="1"/>
</dbReference>
<name>A0A2K2B404_POPTR</name>
<evidence type="ECO:0000313" key="4">
    <source>
        <dbReference type="Proteomes" id="UP000006729"/>
    </source>
</evidence>
<dbReference type="GO" id="GO:0097027">
    <property type="term" value="F:ubiquitin-protein transferase activator activity"/>
    <property type="evidence" value="ECO:0007669"/>
    <property type="project" value="InterPro"/>
</dbReference>
<evidence type="ECO:0000256" key="2">
    <source>
        <dbReference type="ARBA" id="ARBA00022737"/>
    </source>
</evidence>
<dbReference type="InParanoid" id="A0A2K2B404"/>
<accession>A0A2K2B404</accession>
<dbReference type="EMBL" id="CM009292">
    <property type="protein sequence ID" value="PNT44494.1"/>
    <property type="molecule type" value="Genomic_DNA"/>
</dbReference>
<organism evidence="3 4">
    <name type="scientific">Populus trichocarpa</name>
    <name type="common">Western balsam poplar</name>
    <name type="synonym">Populus balsamifera subsp. trichocarpa</name>
    <dbReference type="NCBI Taxonomy" id="3694"/>
    <lineage>
        <taxon>Eukaryota</taxon>
        <taxon>Viridiplantae</taxon>
        <taxon>Streptophyta</taxon>
        <taxon>Embryophyta</taxon>
        <taxon>Tracheophyta</taxon>
        <taxon>Spermatophyta</taxon>
        <taxon>Magnoliopsida</taxon>
        <taxon>eudicotyledons</taxon>
        <taxon>Gunneridae</taxon>
        <taxon>Pentapetalae</taxon>
        <taxon>rosids</taxon>
        <taxon>fabids</taxon>
        <taxon>Malpighiales</taxon>
        <taxon>Salicaceae</taxon>
        <taxon>Saliceae</taxon>
        <taxon>Populus</taxon>
    </lineage>
</organism>
<sequence>MPKALAWCPYQFNGLASGGGTGDGCITIWNIKVGTCTRSIETKALASYALWDLLLTYLVCDCLINSICIMSIQLRIGCLFRCVLVGWEIESGHLIGLYRGNQF</sequence>
<dbReference type="PANTHER" id="PTHR19918">
    <property type="entry name" value="CELL DIVISION CYCLE 20 CDC20 FIZZY -RELATED"/>
    <property type="match status" value="1"/>
</dbReference>
<evidence type="ECO:0000313" key="3">
    <source>
        <dbReference type="EMBL" id="PNT44494.1"/>
    </source>
</evidence>
<evidence type="ECO:0008006" key="5">
    <source>
        <dbReference type="Google" id="ProtNLM"/>
    </source>
</evidence>
<dbReference type="GO" id="GO:0010997">
    <property type="term" value="F:anaphase-promoting complex binding"/>
    <property type="evidence" value="ECO:0007669"/>
    <property type="project" value="InterPro"/>
</dbReference>
<dbReference type="Gramene" id="Potri.003G089000.1.v4.1">
    <property type="protein sequence ID" value="Potri.003G089000.1.v4.1"/>
    <property type="gene ID" value="Potri.003G089000.v4.1"/>
</dbReference>
<dbReference type="InterPro" id="IPR015943">
    <property type="entry name" value="WD40/YVTN_repeat-like_dom_sf"/>
</dbReference>
<dbReference type="InterPro" id="IPR033010">
    <property type="entry name" value="Cdc20/Fizzy"/>
</dbReference>
<gene>
    <name evidence="3" type="ORF">POPTR_003G089000</name>
</gene>
<protein>
    <recommendedName>
        <fullName evidence="5">Anaphase-promoting complex subunit 4 WD40 domain-containing protein</fullName>
    </recommendedName>
</protein>
<proteinExistence type="predicted"/>
<keyword evidence="4" id="KW-1185">Reference proteome</keyword>
<reference evidence="3 4" key="1">
    <citation type="journal article" date="2006" name="Science">
        <title>The genome of black cottonwood, Populus trichocarpa (Torr. &amp; Gray).</title>
        <authorList>
            <person name="Tuskan G.A."/>
            <person name="Difazio S."/>
            <person name="Jansson S."/>
            <person name="Bohlmann J."/>
            <person name="Grigoriev I."/>
            <person name="Hellsten U."/>
            <person name="Putnam N."/>
            <person name="Ralph S."/>
            <person name="Rombauts S."/>
            <person name="Salamov A."/>
            <person name="Schein J."/>
            <person name="Sterck L."/>
            <person name="Aerts A."/>
            <person name="Bhalerao R.R."/>
            <person name="Bhalerao R.P."/>
            <person name="Blaudez D."/>
            <person name="Boerjan W."/>
            <person name="Brun A."/>
            <person name="Brunner A."/>
            <person name="Busov V."/>
            <person name="Campbell M."/>
            <person name="Carlson J."/>
            <person name="Chalot M."/>
            <person name="Chapman J."/>
            <person name="Chen G.L."/>
            <person name="Cooper D."/>
            <person name="Coutinho P.M."/>
            <person name="Couturier J."/>
            <person name="Covert S."/>
            <person name="Cronk Q."/>
            <person name="Cunningham R."/>
            <person name="Davis J."/>
            <person name="Degroeve S."/>
            <person name="Dejardin A."/>
            <person name="Depamphilis C."/>
            <person name="Detter J."/>
            <person name="Dirks B."/>
            <person name="Dubchak I."/>
            <person name="Duplessis S."/>
            <person name="Ehlting J."/>
            <person name="Ellis B."/>
            <person name="Gendler K."/>
            <person name="Goodstein D."/>
            <person name="Gribskov M."/>
            <person name="Grimwood J."/>
            <person name="Groover A."/>
            <person name="Gunter L."/>
            <person name="Hamberger B."/>
            <person name="Heinze B."/>
            <person name="Helariutta Y."/>
            <person name="Henrissat B."/>
            <person name="Holligan D."/>
            <person name="Holt R."/>
            <person name="Huang W."/>
            <person name="Islam-Faridi N."/>
            <person name="Jones S."/>
            <person name="Jones-Rhoades M."/>
            <person name="Jorgensen R."/>
            <person name="Joshi C."/>
            <person name="Kangasjarvi J."/>
            <person name="Karlsson J."/>
            <person name="Kelleher C."/>
            <person name="Kirkpatrick R."/>
            <person name="Kirst M."/>
            <person name="Kohler A."/>
            <person name="Kalluri U."/>
            <person name="Larimer F."/>
            <person name="Leebens-Mack J."/>
            <person name="Leple J.C."/>
            <person name="Locascio P."/>
            <person name="Lou Y."/>
            <person name="Lucas S."/>
            <person name="Martin F."/>
            <person name="Montanini B."/>
            <person name="Napoli C."/>
            <person name="Nelson D.R."/>
            <person name="Nelson C."/>
            <person name="Nieminen K."/>
            <person name="Nilsson O."/>
            <person name="Pereda V."/>
            <person name="Peter G."/>
            <person name="Philippe R."/>
            <person name="Pilate G."/>
            <person name="Poliakov A."/>
            <person name="Razumovskaya J."/>
            <person name="Richardson P."/>
            <person name="Rinaldi C."/>
            <person name="Ritland K."/>
            <person name="Rouze P."/>
            <person name="Ryaboy D."/>
            <person name="Schmutz J."/>
            <person name="Schrader J."/>
            <person name="Segerman B."/>
            <person name="Shin H."/>
            <person name="Siddiqui A."/>
            <person name="Sterky F."/>
            <person name="Terry A."/>
            <person name="Tsai C.J."/>
            <person name="Uberbacher E."/>
            <person name="Unneberg P."/>
            <person name="Vahala J."/>
            <person name="Wall K."/>
            <person name="Wessler S."/>
            <person name="Yang G."/>
            <person name="Yin T."/>
            <person name="Douglas C."/>
            <person name="Marra M."/>
            <person name="Sandberg G."/>
            <person name="Van de Peer Y."/>
            <person name="Rokhsar D."/>
        </authorList>
    </citation>
    <scope>NUCLEOTIDE SEQUENCE [LARGE SCALE GENOMIC DNA]</scope>
    <source>
        <strain evidence="4">cv. Nisqually</strain>
    </source>
</reference>
<dbReference type="SMR" id="A0A2K2B404"/>
<dbReference type="Proteomes" id="UP000006729">
    <property type="component" value="Chromosome 3"/>
</dbReference>
<dbReference type="AlphaFoldDB" id="A0A2K2B404"/>
<dbReference type="Gene3D" id="2.130.10.10">
    <property type="entry name" value="YVTN repeat-like/Quinoprotein amine dehydrogenase"/>
    <property type="match status" value="1"/>
</dbReference>
<keyword evidence="1" id="KW-0853">WD repeat</keyword>
<keyword evidence="2" id="KW-0677">Repeat</keyword>
<evidence type="ECO:0000256" key="1">
    <source>
        <dbReference type="ARBA" id="ARBA00022574"/>
    </source>
</evidence>
<dbReference type="PANTHER" id="PTHR19918:SF43">
    <property type="entry name" value="CELL DIVISION CYCLE 20.2, COFACTOR OF APC COMPLEX-LIKE ISOFORM X2"/>
    <property type="match status" value="1"/>
</dbReference>